<dbReference type="AlphaFoldDB" id="A0A385YUV7"/>
<comment type="subunit">
    <text evidence="3">Homodimer.</text>
</comment>
<dbReference type="PANTHER" id="PTHR42743:SF11">
    <property type="entry name" value="AMINODEOXYCHORISMATE LYASE"/>
    <property type="match status" value="1"/>
</dbReference>
<dbReference type="InterPro" id="IPR018300">
    <property type="entry name" value="Aminotrans_IV_CS"/>
</dbReference>
<dbReference type="Gene3D" id="3.30.470.10">
    <property type="match status" value="1"/>
</dbReference>
<keyword evidence="8" id="KW-1185">Reference proteome</keyword>
<evidence type="ECO:0000313" key="8">
    <source>
        <dbReference type="Proteomes" id="UP000265725"/>
    </source>
</evidence>
<dbReference type="GO" id="GO:0005829">
    <property type="term" value="C:cytosol"/>
    <property type="evidence" value="ECO:0007669"/>
    <property type="project" value="TreeGrafter"/>
</dbReference>
<dbReference type="Gene3D" id="3.20.10.10">
    <property type="entry name" value="D-amino Acid Aminotransferase, subunit A, domain 2"/>
    <property type="match status" value="1"/>
</dbReference>
<dbReference type="EMBL" id="CP032418">
    <property type="protein sequence ID" value="AYC30675.1"/>
    <property type="molecule type" value="Genomic_DNA"/>
</dbReference>
<evidence type="ECO:0000313" key="7">
    <source>
        <dbReference type="EMBL" id="AYC30675.1"/>
    </source>
</evidence>
<keyword evidence="7" id="KW-0456">Lyase</keyword>
<evidence type="ECO:0000256" key="1">
    <source>
        <dbReference type="ARBA" id="ARBA00001933"/>
    </source>
</evidence>
<dbReference type="InterPro" id="IPR043132">
    <property type="entry name" value="BCAT-like_C"/>
</dbReference>
<evidence type="ECO:0000256" key="3">
    <source>
        <dbReference type="ARBA" id="ARBA00011738"/>
    </source>
</evidence>
<gene>
    <name evidence="7" type="ORF">D3873_12975</name>
</gene>
<dbReference type="PANTHER" id="PTHR42743">
    <property type="entry name" value="AMINO-ACID AMINOTRANSFERASE"/>
    <property type="match status" value="1"/>
</dbReference>
<sequence>MWVWKNGEFLRKEELTISPYDHGFLYGLGFFETFRTYNNLPFCWDAHVKRLHDALQEYRIAMPYALDELLQVIRELNEKNEGSDGYFRLNVTAGVHDIGLQPSSYERPTVILFRKELPNAPRGTEKTATIVNVVRNTPEASVRHKSHHYANNVLARFELPSLAEVEGILLTQNGHVAEGITSNVFWTSGNTLFTPAISTGILPGVIREWVLNHAESVGLSVRVGEFSKEVFLSAEEVFLTNSIQEIVPIRQLGDHLLMGNEGPIYQRLHALYQRQVEQL</sequence>
<accession>A0A385YUV7</accession>
<dbReference type="InterPro" id="IPR050571">
    <property type="entry name" value="Class-IV_PLP-Dep_Aminotrnsfr"/>
</dbReference>
<protein>
    <submittedName>
        <fullName evidence="7">4-amino-4-deoxychorismate lyase</fullName>
    </submittedName>
</protein>
<dbReference type="KEGG" id="paek:D3873_12975"/>
<comment type="similarity">
    <text evidence="2 5">Belongs to the class-IV pyridoxal-phosphate-dependent aminotransferase family.</text>
</comment>
<keyword evidence="4 6" id="KW-0663">Pyridoxal phosphate</keyword>
<dbReference type="GO" id="GO:0046394">
    <property type="term" value="P:carboxylic acid biosynthetic process"/>
    <property type="evidence" value="ECO:0007669"/>
    <property type="project" value="UniProtKB-ARBA"/>
</dbReference>
<comment type="cofactor">
    <cofactor evidence="1 6">
        <name>pyridoxal 5'-phosphate</name>
        <dbReference type="ChEBI" id="CHEBI:597326"/>
    </cofactor>
</comment>
<name>A0A385YUV7_9BACL</name>
<dbReference type="GO" id="GO:0016829">
    <property type="term" value="F:lyase activity"/>
    <property type="evidence" value="ECO:0007669"/>
    <property type="project" value="UniProtKB-KW"/>
</dbReference>
<dbReference type="PROSITE" id="PS00770">
    <property type="entry name" value="AA_TRANSFER_CLASS_4"/>
    <property type="match status" value="1"/>
</dbReference>
<organism evidence="7 8">
    <name type="scientific">Paenisporosarcina cavernae</name>
    <dbReference type="NCBI Taxonomy" id="2320858"/>
    <lineage>
        <taxon>Bacteria</taxon>
        <taxon>Bacillati</taxon>
        <taxon>Bacillota</taxon>
        <taxon>Bacilli</taxon>
        <taxon>Bacillales</taxon>
        <taxon>Caryophanaceae</taxon>
        <taxon>Paenisporosarcina</taxon>
    </lineage>
</organism>
<dbReference type="CDD" id="cd00449">
    <property type="entry name" value="PLPDE_IV"/>
    <property type="match status" value="1"/>
</dbReference>
<dbReference type="OrthoDB" id="9805628at2"/>
<evidence type="ECO:0000256" key="2">
    <source>
        <dbReference type="ARBA" id="ARBA00009320"/>
    </source>
</evidence>
<dbReference type="NCBIfam" id="NF005800">
    <property type="entry name" value="PRK07650.1"/>
    <property type="match status" value="1"/>
</dbReference>
<evidence type="ECO:0000256" key="6">
    <source>
        <dbReference type="RuleBase" id="RU004516"/>
    </source>
</evidence>
<dbReference type="FunFam" id="3.20.10.10:FF:000002">
    <property type="entry name" value="D-alanine aminotransferase"/>
    <property type="match status" value="1"/>
</dbReference>
<reference evidence="8" key="1">
    <citation type="submission" date="2018-09" db="EMBL/GenBank/DDBJ databases">
        <authorList>
            <person name="Zhu H."/>
        </authorList>
    </citation>
    <scope>NUCLEOTIDE SEQUENCE [LARGE SCALE GENOMIC DNA]</scope>
    <source>
        <strain evidence="8">K2R23-3</strain>
    </source>
</reference>
<dbReference type="GO" id="GO:0008652">
    <property type="term" value="P:amino acid biosynthetic process"/>
    <property type="evidence" value="ECO:0007669"/>
    <property type="project" value="UniProtKB-ARBA"/>
</dbReference>
<evidence type="ECO:0000256" key="5">
    <source>
        <dbReference type="RuleBase" id="RU004106"/>
    </source>
</evidence>
<evidence type="ECO:0000256" key="4">
    <source>
        <dbReference type="ARBA" id="ARBA00022898"/>
    </source>
</evidence>
<dbReference type="RefSeq" id="WP_119884388.1">
    <property type="nucleotide sequence ID" value="NZ_CP032418.1"/>
</dbReference>
<dbReference type="SUPFAM" id="SSF56752">
    <property type="entry name" value="D-aminoacid aminotransferase-like PLP-dependent enzymes"/>
    <property type="match status" value="1"/>
</dbReference>
<dbReference type="InterPro" id="IPR001544">
    <property type="entry name" value="Aminotrans_IV"/>
</dbReference>
<proteinExistence type="inferred from homology"/>
<dbReference type="Pfam" id="PF01063">
    <property type="entry name" value="Aminotran_4"/>
    <property type="match status" value="1"/>
</dbReference>
<dbReference type="InterPro" id="IPR043131">
    <property type="entry name" value="BCAT-like_N"/>
</dbReference>
<dbReference type="Proteomes" id="UP000265725">
    <property type="component" value="Chromosome"/>
</dbReference>
<dbReference type="InterPro" id="IPR036038">
    <property type="entry name" value="Aminotransferase-like"/>
</dbReference>